<dbReference type="EMBL" id="MT144757">
    <property type="protein sequence ID" value="QJH98896.1"/>
    <property type="molecule type" value="Genomic_DNA"/>
</dbReference>
<protein>
    <submittedName>
        <fullName evidence="1">Uncharacterized protein</fullName>
    </submittedName>
</protein>
<reference evidence="1" key="1">
    <citation type="submission" date="2020-03" db="EMBL/GenBank/DDBJ databases">
        <title>The deep terrestrial virosphere.</title>
        <authorList>
            <person name="Holmfeldt K."/>
            <person name="Nilsson E."/>
            <person name="Simone D."/>
            <person name="Lopez-Fernandez M."/>
            <person name="Wu X."/>
            <person name="de Brujin I."/>
            <person name="Lundin D."/>
            <person name="Andersson A."/>
            <person name="Bertilsson S."/>
            <person name="Dopson M."/>
        </authorList>
    </citation>
    <scope>NUCLEOTIDE SEQUENCE</scope>
    <source>
        <strain evidence="1">TM448A02198</strain>
        <strain evidence="2">TM448B01419</strain>
    </source>
</reference>
<organism evidence="1">
    <name type="scientific">viral metagenome</name>
    <dbReference type="NCBI Taxonomy" id="1070528"/>
    <lineage>
        <taxon>unclassified sequences</taxon>
        <taxon>metagenomes</taxon>
        <taxon>organismal metagenomes</taxon>
    </lineage>
</organism>
<proteinExistence type="predicted"/>
<accession>A0A6H1ZWA2</accession>
<evidence type="ECO:0000313" key="1">
    <source>
        <dbReference type="EMBL" id="QJA51545.1"/>
    </source>
</evidence>
<sequence length="153" mass="16209">MCTGIEIALIASAVVGAGGALYAGEQQRRAASYSADVAEHAARAAQEKAAYDEEMHRERIRKILSTTRSLYGKSGVDMTGTPLLALEESAAQGEMDALAIRYGGDVEAARRRSEAALLKREGKAAQTSSYFQAGSTLLQGAGSMYTTKALMTR</sequence>
<dbReference type="EMBL" id="MT144272">
    <property type="protein sequence ID" value="QJA51545.1"/>
    <property type="molecule type" value="Genomic_DNA"/>
</dbReference>
<name>A0A6H1ZWA2_9ZZZZ</name>
<evidence type="ECO:0000313" key="2">
    <source>
        <dbReference type="EMBL" id="QJH98896.1"/>
    </source>
</evidence>
<dbReference type="AlphaFoldDB" id="A0A6H1ZWA2"/>
<gene>
    <name evidence="1" type="ORF">TM448A02198_0002</name>
    <name evidence="2" type="ORF">TM448B01419_0005</name>
</gene>